<dbReference type="Pfam" id="PF08610">
    <property type="entry name" value="Pex16"/>
    <property type="match status" value="1"/>
</dbReference>
<dbReference type="PANTHER" id="PTHR13299">
    <property type="entry name" value="PEROXISOMAL MEMBRANE PROTEIN PEX16"/>
    <property type="match status" value="1"/>
</dbReference>
<accession>A0AA38ISE0</accession>
<reference evidence="4" key="1">
    <citation type="journal article" date="2023" name="G3 (Bethesda)">
        <title>Whole genome assemblies of Zophobas morio and Tenebrio molitor.</title>
        <authorList>
            <person name="Kaur S."/>
            <person name="Stinson S.A."/>
            <person name="diCenzo G.C."/>
        </authorList>
    </citation>
    <scope>NUCLEOTIDE SEQUENCE</scope>
    <source>
        <strain evidence="4">QUZm001</strain>
    </source>
</reference>
<gene>
    <name evidence="4" type="ORF">Zmor_010846</name>
</gene>
<dbReference type="Proteomes" id="UP001168821">
    <property type="component" value="Unassembled WGS sequence"/>
</dbReference>
<comment type="subcellular location">
    <subcellularLocation>
        <location evidence="3">Peroxisome membrane</location>
    </subcellularLocation>
</comment>
<dbReference type="PANTHER" id="PTHR13299:SF0">
    <property type="entry name" value="PEROXISOMAL MEMBRANE PROTEIN PEX16"/>
    <property type="match status" value="1"/>
</dbReference>
<evidence type="ECO:0000313" key="5">
    <source>
        <dbReference type="Proteomes" id="UP001168821"/>
    </source>
</evidence>
<dbReference type="EMBL" id="JALNTZ010000003">
    <property type="protein sequence ID" value="KAJ3659141.1"/>
    <property type="molecule type" value="Genomic_DNA"/>
</dbReference>
<dbReference type="AlphaFoldDB" id="A0AA38ISE0"/>
<sequence length="345" mass="39202">MSSVLLSLPEIFASYKNWVSQNPQSISDCETTAKWISYFIAGKINSSHVLSELVYCLSNLLVLLNDRIINNAKQLEIPGSGDTLKLWLTVVEYCEVLFELSAQKIWGNRGKWLIIVGVQIFKCVSRLILIYNHKETIIQTPPIPLLDRAKLSKVPPNYGSVRDIAQAQMDSISFTLKGSGRVIRRVDASPPIHVRTWRPLQVQEPCDNDQTIEQALAGRQLIAETIYIMKPIAHLTSVACFGSNSWKPWIVALALDLTSLQLYGSCKKAKVNSLTPKQRLQISKRSFLLVMYLLRSPFYDNYSEDKLNALLNSLSKNVPLAKLICNPLLQYLPFWQSNYFYMWST</sequence>
<protein>
    <recommendedName>
        <fullName evidence="2 3">Peroxisomal membrane protein PEX16</fullName>
    </recommendedName>
</protein>
<organism evidence="4 5">
    <name type="scientific">Zophobas morio</name>
    <dbReference type="NCBI Taxonomy" id="2755281"/>
    <lineage>
        <taxon>Eukaryota</taxon>
        <taxon>Metazoa</taxon>
        <taxon>Ecdysozoa</taxon>
        <taxon>Arthropoda</taxon>
        <taxon>Hexapoda</taxon>
        <taxon>Insecta</taxon>
        <taxon>Pterygota</taxon>
        <taxon>Neoptera</taxon>
        <taxon>Endopterygota</taxon>
        <taxon>Coleoptera</taxon>
        <taxon>Polyphaga</taxon>
        <taxon>Cucujiformia</taxon>
        <taxon>Tenebrionidae</taxon>
        <taxon>Zophobas</taxon>
    </lineage>
</organism>
<evidence type="ECO:0000256" key="2">
    <source>
        <dbReference type="ARBA" id="ARBA00018577"/>
    </source>
</evidence>
<dbReference type="GO" id="GO:0007031">
    <property type="term" value="P:peroxisome organization"/>
    <property type="evidence" value="ECO:0007669"/>
    <property type="project" value="UniProtKB-KW"/>
</dbReference>
<keyword evidence="3" id="KW-0962">Peroxisome biogenesis</keyword>
<dbReference type="InterPro" id="IPR013919">
    <property type="entry name" value="Pex16"/>
</dbReference>
<comment type="similarity">
    <text evidence="1 3">Belongs to the peroxin-16 family.</text>
</comment>
<evidence type="ECO:0000313" key="4">
    <source>
        <dbReference type="EMBL" id="KAJ3659141.1"/>
    </source>
</evidence>
<comment type="caution">
    <text evidence="4">The sequence shown here is derived from an EMBL/GenBank/DDBJ whole genome shotgun (WGS) entry which is preliminary data.</text>
</comment>
<evidence type="ECO:0000256" key="1">
    <source>
        <dbReference type="ARBA" id="ARBA00009505"/>
    </source>
</evidence>
<name>A0AA38ISE0_9CUCU</name>
<keyword evidence="5" id="KW-1185">Reference proteome</keyword>
<proteinExistence type="inferred from homology"/>
<evidence type="ECO:0000256" key="3">
    <source>
        <dbReference type="RuleBase" id="RU365003"/>
    </source>
</evidence>
<keyword evidence="3" id="KW-0576">Peroxisome</keyword>
<dbReference type="GO" id="GO:0005778">
    <property type="term" value="C:peroxisomal membrane"/>
    <property type="evidence" value="ECO:0007669"/>
    <property type="project" value="UniProtKB-SubCell"/>
</dbReference>